<gene>
    <name evidence="1" type="ORF">LCGC14_2433600</name>
</gene>
<accession>A0A0F9EF46</accession>
<dbReference type="EMBL" id="LAZR01037281">
    <property type="protein sequence ID" value="KKL22623.1"/>
    <property type="molecule type" value="Genomic_DNA"/>
</dbReference>
<proteinExistence type="predicted"/>
<organism evidence="1">
    <name type="scientific">marine sediment metagenome</name>
    <dbReference type="NCBI Taxonomy" id="412755"/>
    <lineage>
        <taxon>unclassified sequences</taxon>
        <taxon>metagenomes</taxon>
        <taxon>ecological metagenomes</taxon>
    </lineage>
</organism>
<evidence type="ECO:0000313" key="1">
    <source>
        <dbReference type="EMBL" id="KKL22623.1"/>
    </source>
</evidence>
<reference evidence="1" key="1">
    <citation type="journal article" date="2015" name="Nature">
        <title>Complex archaea that bridge the gap between prokaryotes and eukaryotes.</title>
        <authorList>
            <person name="Spang A."/>
            <person name="Saw J.H."/>
            <person name="Jorgensen S.L."/>
            <person name="Zaremba-Niedzwiedzka K."/>
            <person name="Martijn J."/>
            <person name="Lind A.E."/>
            <person name="van Eijk R."/>
            <person name="Schleper C."/>
            <person name="Guy L."/>
            <person name="Ettema T.J."/>
        </authorList>
    </citation>
    <scope>NUCLEOTIDE SEQUENCE</scope>
</reference>
<name>A0A0F9EF46_9ZZZZ</name>
<dbReference type="AlphaFoldDB" id="A0A0F9EF46"/>
<sequence length="86" mass="10082">MSFPVWYSMRKPTGTEWILVEIVYGDPTEPAWLPARKQYPEDNMGIPIRPGFMTFDEAVDYALEQPLTGQYKYKNIEDYLNITSEK</sequence>
<comment type="caution">
    <text evidence="1">The sequence shown here is derived from an EMBL/GenBank/DDBJ whole genome shotgun (WGS) entry which is preliminary data.</text>
</comment>
<protein>
    <submittedName>
        <fullName evidence="1">Uncharacterized protein</fullName>
    </submittedName>
</protein>